<dbReference type="InterPro" id="IPR012340">
    <property type="entry name" value="NA-bd_OB-fold"/>
</dbReference>
<dbReference type="InterPro" id="IPR002059">
    <property type="entry name" value="CSP_DNA-bd"/>
</dbReference>
<dbReference type="EMBL" id="JAQMUH010000078">
    <property type="protein sequence ID" value="MDB9539270.1"/>
    <property type="molecule type" value="Genomic_DNA"/>
</dbReference>
<name>A0ABT5ASC4_9CYAN</name>
<dbReference type="Pfam" id="PF02482">
    <property type="entry name" value="Ribosomal_S30AE"/>
    <property type="match status" value="1"/>
</dbReference>
<accession>A0ABT5ASC4</accession>
<dbReference type="Gene3D" id="2.40.50.140">
    <property type="entry name" value="Nucleic acid-binding proteins"/>
    <property type="match status" value="1"/>
</dbReference>
<dbReference type="Pfam" id="PF00313">
    <property type="entry name" value="CSD"/>
    <property type="match status" value="1"/>
</dbReference>
<dbReference type="RefSeq" id="WP_271732082.1">
    <property type="nucleotide sequence ID" value="NZ_JANQDP010000079.1"/>
</dbReference>
<dbReference type="InterPro" id="IPR003489">
    <property type="entry name" value="RHF/RaiA"/>
</dbReference>
<dbReference type="Proteomes" id="UP001212499">
    <property type="component" value="Unassembled WGS sequence"/>
</dbReference>
<sequence length="217" mass="24590">MKVPPEITYRNVEKTNAIDTLIHEKIAKLESVCDHISSCHIAIEKIHDRPRSGSPYRVRIDITVPPGHELVAERNPGEGIQYDPLDAVIRDTFNAARQQLVKLNQLQYERNGQGGKLRGHNQEQFQEATGLVTKLFKDRGYGFLRTLEGREIYFHRNSVLHHEFERLEIGTAVHFAEEMGEEGPQASTVKIFDKPGAAVGKSDQTMIEPPLGWRVSQ</sequence>
<reference evidence="2 3" key="1">
    <citation type="submission" date="2023-01" db="EMBL/GenBank/DDBJ databases">
        <title>Genomes from the Australian National Cyanobacteria Reference Collection.</title>
        <authorList>
            <person name="Willis A."/>
            <person name="Lee E.M.F."/>
        </authorList>
    </citation>
    <scope>NUCLEOTIDE SEQUENCE [LARGE SCALE GENOMIC DNA]</scope>
    <source>
        <strain evidence="2 3">CS-1033</strain>
    </source>
</reference>
<evidence type="ECO:0000313" key="3">
    <source>
        <dbReference type="Proteomes" id="UP001212499"/>
    </source>
</evidence>
<dbReference type="InterPro" id="IPR011129">
    <property type="entry name" value="CSD"/>
</dbReference>
<organism evidence="2 3">
    <name type="scientific">Anabaenopsis arnoldii</name>
    <dbReference type="NCBI Taxonomy" id="2152938"/>
    <lineage>
        <taxon>Bacteria</taxon>
        <taxon>Bacillati</taxon>
        <taxon>Cyanobacteriota</taxon>
        <taxon>Cyanophyceae</taxon>
        <taxon>Nostocales</taxon>
        <taxon>Nodulariaceae</taxon>
        <taxon>Anabaenopsis</taxon>
    </lineage>
</organism>
<comment type="caution">
    <text evidence="2">The sequence shown here is derived from an EMBL/GenBank/DDBJ whole genome shotgun (WGS) entry which is preliminary data.</text>
</comment>
<proteinExistence type="predicted"/>
<dbReference type="Gene3D" id="3.30.160.100">
    <property type="entry name" value="Ribosome hibernation promotion factor-like"/>
    <property type="match status" value="1"/>
</dbReference>
<gene>
    <name evidence="2" type="ORF">PN457_06270</name>
</gene>
<dbReference type="InterPro" id="IPR036567">
    <property type="entry name" value="RHF-like"/>
</dbReference>
<evidence type="ECO:0000313" key="2">
    <source>
        <dbReference type="EMBL" id="MDB9539270.1"/>
    </source>
</evidence>
<dbReference type="SMART" id="SM00357">
    <property type="entry name" value="CSP"/>
    <property type="match status" value="1"/>
</dbReference>
<feature type="domain" description="Cold-shock" evidence="1">
    <location>
        <begin position="129"/>
        <end position="192"/>
    </location>
</feature>
<protein>
    <submittedName>
        <fullName evidence="2">HPF/RaiA family ribosome-associated protein</fullName>
    </submittedName>
</protein>
<evidence type="ECO:0000259" key="1">
    <source>
        <dbReference type="SMART" id="SM00357"/>
    </source>
</evidence>
<dbReference type="SUPFAM" id="SSF69754">
    <property type="entry name" value="Ribosome binding protein Y (YfiA homologue)"/>
    <property type="match status" value="1"/>
</dbReference>
<dbReference type="SUPFAM" id="SSF50249">
    <property type="entry name" value="Nucleic acid-binding proteins"/>
    <property type="match status" value="1"/>
</dbReference>
<keyword evidence="3" id="KW-1185">Reference proteome</keyword>